<dbReference type="Proteomes" id="UP000023152">
    <property type="component" value="Unassembled WGS sequence"/>
</dbReference>
<name>X6NV56_RETFI</name>
<evidence type="ECO:0000313" key="2">
    <source>
        <dbReference type="EMBL" id="ETO29778.1"/>
    </source>
</evidence>
<organism evidence="2 3">
    <name type="scientific">Reticulomyxa filosa</name>
    <dbReference type="NCBI Taxonomy" id="46433"/>
    <lineage>
        <taxon>Eukaryota</taxon>
        <taxon>Sar</taxon>
        <taxon>Rhizaria</taxon>
        <taxon>Retaria</taxon>
        <taxon>Foraminifera</taxon>
        <taxon>Monothalamids</taxon>
        <taxon>Reticulomyxidae</taxon>
        <taxon>Reticulomyxa</taxon>
    </lineage>
</organism>
<reference evidence="2 3" key="1">
    <citation type="journal article" date="2013" name="Curr. Biol.">
        <title>The Genome of the Foraminiferan Reticulomyxa filosa.</title>
        <authorList>
            <person name="Glockner G."/>
            <person name="Hulsmann N."/>
            <person name="Schleicher M."/>
            <person name="Noegel A.A."/>
            <person name="Eichinger L."/>
            <person name="Gallinger C."/>
            <person name="Pawlowski J."/>
            <person name="Sierra R."/>
            <person name="Euteneuer U."/>
            <person name="Pillet L."/>
            <person name="Moustafa A."/>
            <person name="Platzer M."/>
            <person name="Groth M."/>
            <person name="Szafranski K."/>
            <person name="Schliwa M."/>
        </authorList>
    </citation>
    <scope>NUCLEOTIDE SEQUENCE [LARGE SCALE GENOMIC DNA]</scope>
</reference>
<dbReference type="EMBL" id="ASPP01005850">
    <property type="protein sequence ID" value="ETO29778.1"/>
    <property type="molecule type" value="Genomic_DNA"/>
</dbReference>
<evidence type="ECO:0000256" key="1">
    <source>
        <dbReference type="SAM" id="MobiDB-lite"/>
    </source>
</evidence>
<keyword evidence="3" id="KW-1185">Reference proteome</keyword>
<sequence length="331" mass="38480">MQKRTFLLATRKMMRSFGDSAYPSRFSAFIVVRHINLFLRALVEAIYRAHFNSNGDNEESSQDSTDSKNDNNDNNNGNNNNNENKNDNNNKNGNGHNKTSKTAKCKPKKFVLSVKYLAPLYPKHFAIFNRCKYMRSSVQKAESDVAAHRVNKEFNDGEQDDDGQFPDITTDANDNKYDFEEVLTLQIKYNNNNNNNNKYMYQSDYITELREASLESPELKCIITLSKPKISIGWSVRIQESDLFTKFMDKNRYFRYSRCREGCYPKGRKLAAWLKLLERRDISLEKGARMFLSFLAWDRLGCIIQIARGVRGLKHGTIIEDKYKYLNPTEI</sequence>
<dbReference type="AlphaFoldDB" id="X6NV56"/>
<proteinExistence type="predicted"/>
<comment type="caution">
    <text evidence="2">The sequence shown here is derived from an EMBL/GenBank/DDBJ whole genome shotgun (WGS) entry which is preliminary data.</text>
</comment>
<feature type="compositionally biased region" description="Low complexity" evidence="1">
    <location>
        <begin position="72"/>
        <end position="97"/>
    </location>
</feature>
<accession>X6NV56</accession>
<feature type="non-terminal residue" evidence="2">
    <location>
        <position position="331"/>
    </location>
</feature>
<protein>
    <submittedName>
        <fullName evidence="2">FNIP repeat-containing protein</fullName>
    </submittedName>
</protein>
<evidence type="ECO:0000313" key="3">
    <source>
        <dbReference type="Proteomes" id="UP000023152"/>
    </source>
</evidence>
<gene>
    <name evidence="2" type="ORF">RFI_07341</name>
</gene>
<dbReference type="OrthoDB" id="440760at2759"/>
<feature type="region of interest" description="Disordered" evidence="1">
    <location>
        <begin position="53"/>
        <end position="104"/>
    </location>
</feature>